<proteinExistence type="predicted"/>
<name>A0A2S8G3U5_9BACT</name>
<accession>A0A2S8G3U5</accession>
<evidence type="ECO:0000313" key="1">
    <source>
        <dbReference type="EMBL" id="PQO39107.1"/>
    </source>
</evidence>
<reference evidence="1 2" key="1">
    <citation type="submission" date="2018-02" db="EMBL/GenBank/DDBJ databases">
        <title>Comparative genomes isolates from brazilian mangrove.</title>
        <authorList>
            <person name="Araujo J.E."/>
            <person name="Taketani R.G."/>
            <person name="Silva M.C.P."/>
            <person name="Loureco M.V."/>
            <person name="Andreote F.D."/>
        </authorList>
    </citation>
    <scope>NUCLEOTIDE SEQUENCE [LARGE SCALE GENOMIC DNA]</scope>
    <source>
        <strain evidence="1 2">HEX-2 MGV</strain>
    </source>
</reference>
<sequence>MNGVAIAFCLMPLLAPEAIFQQAASVPAQGELKAGPVPENLAANKRTAKPSKHADRILNINFGSAPVNSPPRGVIGGPGDVWTLVDVRETDKLALPMANGRPTDVVLKLSENDGEWGIPGPADVYHAYLYHNCRCVDLSVTLSYLPAGIYEAYIFAHGDAPDQNAAIEIQSGGTTYTGQKTLNDGTHRYRDREYEAGNQYVKYTIEVKNGSPVVITSKHDGSTLSMFNAIQLKRLRVK</sequence>
<dbReference type="OrthoDB" id="280583at2"/>
<evidence type="ECO:0000313" key="2">
    <source>
        <dbReference type="Proteomes" id="UP000240009"/>
    </source>
</evidence>
<dbReference type="Proteomes" id="UP000240009">
    <property type="component" value="Unassembled WGS sequence"/>
</dbReference>
<comment type="caution">
    <text evidence="1">The sequence shown here is derived from an EMBL/GenBank/DDBJ whole genome shotgun (WGS) entry which is preliminary data.</text>
</comment>
<gene>
    <name evidence="1" type="ORF">C5Y96_04395</name>
</gene>
<protein>
    <submittedName>
        <fullName evidence="1">Uncharacterized protein</fullName>
    </submittedName>
</protein>
<dbReference type="RefSeq" id="WP_105350308.1">
    <property type="nucleotide sequence ID" value="NZ_PUIA01000016.1"/>
</dbReference>
<organism evidence="1 2">
    <name type="scientific">Blastopirellula marina</name>
    <dbReference type="NCBI Taxonomy" id="124"/>
    <lineage>
        <taxon>Bacteria</taxon>
        <taxon>Pseudomonadati</taxon>
        <taxon>Planctomycetota</taxon>
        <taxon>Planctomycetia</taxon>
        <taxon>Pirellulales</taxon>
        <taxon>Pirellulaceae</taxon>
        <taxon>Blastopirellula</taxon>
    </lineage>
</organism>
<dbReference type="EMBL" id="PUIA01000016">
    <property type="protein sequence ID" value="PQO39107.1"/>
    <property type="molecule type" value="Genomic_DNA"/>
</dbReference>
<dbReference type="AlphaFoldDB" id="A0A2S8G3U5"/>